<comment type="function">
    <text evidence="10">Phospholipid scramblase involved in autophagy. Cycles between the preautophagosomal structure/phagophore assembly site (PAS) and the cytoplasmic vesicle pool and supplies membrane for the growing autophagosome. Lipid scramblase activity plays a key role in preautophagosomal structure/phagophore assembly by distributing the phospholipids that arrive through ATG2 from the cytoplasmic to the luminal leaflet of the bilayer, thereby driving autophagosomal membrane expansion.</text>
</comment>
<evidence type="ECO:0000256" key="2">
    <source>
        <dbReference type="ARBA" id="ARBA00006185"/>
    </source>
</evidence>
<feature type="region of interest" description="Disordered" evidence="11">
    <location>
        <begin position="1"/>
        <end position="40"/>
    </location>
</feature>
<evidence type="ECO:0000256" key="1">
    <source>
        <dbReference type="ARBA" id="ARBA00004511"/>
    </source>
</evidence>
<evidence type="ECO:0000256" key="4">
    <source>
        <dbReference type="ARBA" id="ARBA00022448"/>
    </source>
</evidence>
<dbReference type="PANTHER" id="PTHR13038">
    <property type="entry name" value="APG9 AUTOPHAGY 9"/>
    <property type="match status" value="1"/>
</dbReference>
<evidence type="ECO:0000313" key="12">
    <source>
        <dbReference type="EMBL" id="CAF3518900.1"/>
    </source>
</evidence>
<evidence type="ECO:0000256" key="11">
    <source>
        <dbReference type="SAM" id="MobiDB-lite"/>
    </source>
</evidence>
<evidence type="ECO:0000256" key="3">
    <source>
        <dbReference type="ARBA" id="ARBA00018074"/>
    </source>
</evidence>
<reference evidence="12" key="1">
    <citation type="submission" date="2021-02" db="EMBL/GenBank/DDBJ databases">
        <authorList>
            <person name="Nowell W R."/>
        </authorList>
    </citation>
    <scope>NUCLEOTIDE SEQUENCE</scope>
</reference>
<comment type="caution">
    <text evidence="12">The sequence shown here is derived from an EMBL/GenBank/DDBJ whole genome shotgun (WGS) entry which is preliminary data.</text>
</comment>
<evidence type="ECO:0000256" key="8">
    <source>
        <dbReference type="ARBA" id="ARBA00023055"/>
    </source>
</evidence>
<dbReference type="AlphaFoldDB" id="A0A818I7K6"/>
<protein>
    <recommendedName>
        <fullName evidence="3 10">Autophagy-related protein 9</fullName>
    </recommendedName>
</protein>
<keyword evidence="9" id="KW-0472">Membrane</keyword>
<dbReference type="GO" id="GO:0006869">
    <property type="term" value="P:lipid transport"/>
    <property type="evidence" value="ECO:0007669"/>
    <property type="project" value="UniProtKB-KW"/>
</dbReference>
<dbReference type="GO" id="GO:0000422">
    <property type="term" value="P:autophagy of mitochondrion"/>
    <property type="evidence" value="ECO:0007669"/>
    <property type="project" value="TreeGrafter"/>
</dbReference>
<evidence type="ECO:0000313" key="13">
    <source>
        <dbReference type="Proteomes" id="UP000663881"/>
    </source>
</evidence>
<dbReference type="GO" id="GO:0034727">
    <property type="term" value="P:piecemeal microautophagy of the nucleus"/>
    <property type="evidence" value="ECO:0007669"/>
    <property type="project" value="TreeGrafter"/>
</dbReference>
<dbReference type="GO" id="GO:0034497">
    <property type="term" value="P:protein localization to phagophore assembly site"/>
    <property type="evidence" value="ECO:0007669"/>
    <property type="project" value="TreeGrafter"/>
</dbReference>
<dbReference type="InterPro" id="IPR007241">
    <property type="entry name" value="Autophagy-rel_prot_9"/>
</dbReference>
<comment type="subcellular location">
    <subcellularLocation>
        <location evidence="1 10">Preautophagosomal structure membrane</location>
        <topology evidence="1 10">Multi-pass membrane protein</topology>
    </subcellularLocation>
</comment>
<comment type="similarity">
    <text evidence="2 10">Belongs to the ATG9 family.</text>
</comment>
<keyword evidence="8 10" id="KW-0445">Lipid transport</keyword>
<name>A0A818I7K6_9BILA</name>
<dbReference type="EMBL" id="CAJOAY010000067">
    <property type="protein sequence ID" value="CAF3518900.1"/>
    <property type="molecule type" value="Genomic_DNA"/>
</dbReference>
<evidence type="ECO:0000256" key="6">
    <source>
        <dbReference type="ARBA" id="ARBA00022989"/>
    </source>
</evidence>
<keyword evidence="4 10" id="KW-0813">Transport</keyword>
<dbReference type="GO" id="GO:0034045">
    <property type="term" value="C:phagophore assembly site membrane"/>
    <property type="evidence" value="ECO:0007669"/>
    <property type="project" value="UniProtKB-SubCell"/>
</dbReference>
<dbReference type="GO" id="GO:0061709">
    <property type="term" value="P:reticulophagy"/>
    <property type="evidence" value="ECO:0007669"/>
    <property type="project" value="TreeGrafter"/>
</dbReference>
<evidence type="ECO:0000256" key="7">
    <source>
        <dbReference type="ARBA" id="ARBA00023006"/>
    </source>
</evidence>
<evidence type="ECO:0000256" key="10">
    <source>
        <dbReference type="RuleBase" id="RU364027"/>
    </source>
</evidence>
<keyword evidence="6" id="KW-1133">Transmembrane helix</keyword>
<dbReference type="GO" id="GO:0005776">
    <property type="term" value="C:autophagosome"/>
    <property type="evidence" value="ECO:0007669"/>
    <property type="project" value="TreeGrafter"/>
</dbReference>
<keyword evidence="7 10" id="KW-0072">Autophagy</keyword>
<evidence type="ECO:0000256" key="9">
    <source>
        <dbReference type="ARBA" id="ARBA00023136"/>
    </source>
</evidence>
<keyword evidence="5" id="KW-0812">Transmembrane</keyword>
<sequence length="81" mass="9874">MEYRPVNNEENDTFEGQDQTLSPYMQFETQDESTHEKQSKWSHQKDLDDFFVRIYQYHQKHGFFCIVLSEIFGLMYVKLLN</sequence>
<evidence type="ECO:0000256" key="5">
    <source>
        <dbReference type="ARBA" id="ARBA00022692"/>
    </source>
</evidence>
<accession>A0A818I7K6</accession>
<gene>
    <name evidence="12" type="ORF">OKA104_LOCUS2478</name>
</gene>
<dbReference type="PANTHER" id="PTHR13038:SF10">
    <property type="entry name" value="AUTOPHAGY-RELATED PROTEIN 9"/>
    <property type="match status" value="1"/>
</dbReference>
<dbReference type="Proteomes" id="UP000663881">
    <property type="component" value="Unassembled WGS sequence"/>
</dbReference>
<dbReference type="Pfam" id="PF04109">
    <property type="entry name" value="ATG9"/>
    <property type="match status" value="1"/>
</dbReference>
<organism evidence="12 13">
    <name type="scientific">Adineta steineri</name>
    <dbReference type="NCBI Taxonomy" id="433720"/>
    <lineage>
        <taxon>Eukaryota</taxon>
        <taxon>Metazoa</taxon>
        <taxon>Spiralia</taxon>
        <taxon>Gnathifera</taxon>
        <taxon>Rotifera</taxon>
        <taxon>Eurotatoria</taxon>
        <taxon>Bdelloidea</taxon>
        <taxon>Adinetida</taxon>
        <taxon>Adinetidae</taxon>
        <taxon>Adineta</taxon>
    </lineage>
</organism>
<proteinExistence type="inferred from homology"/>